<sequence length="219" mass="25385">MDESRNLKLQLQQTSQFENEIVALRNELNSANYEKKRLETSLSLASEVCKDLEAEKASFKIKISTLEKVVSELEDCKGTRSSLEERLMQLESDLKVREEMRCVQESELSQVKRINRQHQQTLQLLEQEKVELQKKVQAIEEELKLLEEQKRNQASKLNRKVLPLHEDMKTSKVKGDGQILAYSSEPPKKFQVNGSDMDFEWLPNGKLMDCGVEFLILKS</sequence>
<dbReference type="PANTHER" id="PTHR47270">
    <property type="entry name" value="PROTEIN MLP1-LIKE"/>
    <property type="match status" value="1"/>
</dbReference>
<accession>A0A444ZK69</accession>
<protein>
    <submittedName>
        <fullName evidence="2">Uncharacterized protein</fullName>
    </submittedName>
</protein>
<dbReference type="AlphaFoldDB" id="A0A444ZK69"/>
<evidence type="ECO:0000313" key="2">
    <source>
        <dbReference type="EMBL" id="RYR14561.1"/>
    </source>
</evidence>
<keyword evidence="1" id="KW-0175">Coiled coil</keyword>
<proteinExistence type="predicted"/>
<dbReference type="PANTHER" id="PTHR47270:SF3">
    <property type="entry name" value="HYPOTETICAL PROTEIN"/>
    <property type="match status" value="1"/>
</dbReference>
<feature type="coiled-coil region" evidence="1">
    <location>
        <begin position="7"/>
        <end position="160"/>
    </location>
</feature>
<name>A0A444ZK69_ARAHY</name>
<dbReference type="Proteomes" id="UP000289738">
    <property type="component" value="Chromosome B04"/>
</dbReference>
<dbReference type="EMBL" id="SDMP01000014">
    <property type="protein sequence ID" value="RYR14561.1"/>
    <property type="molecule type" value="Genomic_DNA"/>
</dbReference>
<evidence type="ECO:0000313" key="3">
    <source>
        <dbReference type="Proteomes" id="UP000289738"/>
    </source>
</evidence>
<dbReference type="STRING" id="3818.A0A444ZK69"/>
<evidence type="ECO:0000256" key="1">
    <source>
        <dbReference type="SAM" id="Coils"/>
    </source>
</evidence>
<comment type="caution">
    <text evidence="2">The sequence shown here is derived from an EMBL/GenBank/DDBJ whole genome shotgun (WGS) entry which is preliminary data.</text>
</comment>
<dbReference type="SUPFAM" id="SSF57997">
    <property type="entry name" value="Tropomyosin"/>
    <property type="match status" value="1"/>
</dbReference>
<keyword evidence="3" id="KW-1185">Reference proteome</keyword>
<organism evidence="2 3">
    <name type="scientific">Arachis hypogaea</name>
    <name type="common">Peanut</name>
    <dbReference type="NCBI Taxonomy" id="3818"/>
    <lineage>
        <taxon>Eukaryota</taxon>
        <taxon>Viridiplantae</taxon>
        <taxon>Streptophyta</taxon>
        <taxon>Embryophyta</taxon>
        <taxon>Tracheophyta</taxon>
        <taxon>Spermatophyta</taxon>
        <taxon>Magnoliopsida</taxon>
        <taxon>eudicotyledons</taxon>
        <taxon>Gunneridae</taxon>
        <taxon>Pentapetalae</taxon>
        <taxon>rosids</taxon>
        <taxon>fabids</taxon>
        <taxon>Fabales</taxon>
        <taxon>Fabaceae</taxon>
        <taxon>Papilionoideae</taxon>
        <taxon>50 kb inversion clade</taxon>
        <taxon>dalbergioids sensu lato</taxon>
        <taxon>Dalbergieae</taxon>
        <taxon>Pterocarpus clade</taxon>
        <taxon>Arachis</taxon>
    </lineage>
</organism>
<reference evidence="2 3" key="1">
    <citation type="submission" date="2019-01" db="EMBL/GenBank/DDBJ databases">
        <title>Sequencing of cultivated peanut Arachis hypogaea provides insights into genome evolution and oil improvement.</title>
        <authorList>
            <person name="Chen X."/>
        </authorList>
    </citation>
    <scope>NUCLEOTIDE SEQUENCE [LARGE SCALE GENOMIC DNA]</scope>
    <source>
        <strain evidence="3">cv. Fuhuasheng</strain>
        <tissue evidence="2">Leaves</tissue>
    </source>
</reference>
<gene>
    <name evidence="2" type="ORF">Ahy_B04g071169</name>
</gene>